<feature type="non-terminal residue" evidence="1">
    <location>
        <position position="85"/>
    </location>
</feature>
<evidence type="ECO:0000313" key="1">
    <source>
        <dbReference type="EMBL" id="KAJ7646882.1"/>
    </source>
</evidence>
<comment type="caution">
    <text evidence="1">The sequence shown here is derived from an EMBL/GenBank/DDBJ whole genome shotgun (WGS) entry which is preliminary data.</text>
</comment>
<gene>
    <name evidence="1" type="ORF">FB45DRAFT_891721</name>
</gene>
<proteinExistence type="predicted"/>
<accession>A0AAD7CES5</accession>
<dbReference type="AlphaFoldDB" id="A0AAD7CES5"/>
<keyword evidence="2" id="KW-1185">Reference proteome</keyword>
<organism evidence="1 2">
    <name type="scientific">Roridomyces roridus</name>
    <dbReference type="NCBI Taxonomy" id="1738132"/>
    <lineage>
        <taxon>Eukaryota</taxon>
        <taxon>Fungi</taxon>
        <taxon>Dikarya</taxon>
        <taxon>Basidiomycota</taxon>
        <taxon>Agaricomycotina</taxon>
        <taxon>Agaricomycetes</taxon>
        <taxon>Agaricomycetidae</taxon>
        <taxon>Agaricales</taxon>
        <taxon>Marasmiineae</taxon>
        <taxon>Mycenaceae</taxon>
        <taxon>Roridomyces</taxon>
    </lineage>
</organism>
<dbReference type="Proteomes" id="UP001221142">
    <property type="component" value="Unassembled WGS sequence"/>
</dbReference>
<reference evidence="1" key="1">
    <citation type="submission" date="2023-03" db="EMBL/GenBank/DDBJ databases">
        <title>Massive genome expansion in bonnet fungi (Mycena s.s.) driven by repeated elements and novel gene families across ecological guilds.</title>
        <authorList>
            <consortium name="Lawrence Berkeley National Laboratory"/>
            <person name="Harder C.B."/>
            <person name="Miyauchi S."/>
            <person name="Viragh M."/>
            <person name="Kuo A."/>
            <person name="Thoen E."/>
            <person name="Andreopoulos B."/>
            <person name="Lu D."/>
            <person name="Skrede I."/>
            <person name="Drula E."/>
            <person name="Henrissat B."/>
            <person name="Morin E."/>
            <person name="Kohler A."/>
            <person name="Barry K."/>
            <person name="LaButti K."/>
            <person name="Morin E."/>
            <person name="Salamov A."/>
            <person name="Lipzen A."/>
            <person name="Mereny Z."/>
            <person name="Hegedus B."/>
            <person name="Baldrian P."/>
            <person name="Stursova M."/>
            <person name="Weitz H."/>
            <person name="Taylor A."/>
            <person name="Grigoriev I.V."/>
            <person name="Nagy L.G."/>
            <person name="Martin F."/>
            <person name="Kauserud H."/>
        </authorList>
    </citation>
    <scope>NUCLEOTIDE SEQUENCE</scope>
    <source>
        <strain evidence="1">9284</strain>
    </source>
</reference>
<protein>
    <submittedName>
        <fullName evidence="1">Uncharacterized protein</fullName>
    </submittedName>
</protein>
<evidence type="ECO:0000313" key="2">
    <source>
        <dbReference type="Proteomes" id="UP001221142"/>
    </source>
</evidence>
<name>A0AAD7CES5_9AGAR</name>
<dbReference type="EMBL" id="JARKIF010000002">
    <property type="protein sequence ID" value="KAJ7646882.1"/>
    <property type="molecule type" value="Genomic_DNA"/>
</dbReference>
<sequence length="85" mass="9325">MAVSRMYRLLLFPDCPVLASPVLSRPLQSSCSLSSSASMETCIKLQESTISPFGAPSSQWSLSHPSGTPHRSLRLFHLLHCVLQI</sequence>